<keyword evidence="4" id="KW-0472">Membrane</keyword>
<dbReference type="EMBL" id="CP071060">
    <property type="protein sequence ID" value="QSI76564.1"/>
    <property type="molecule type" value="Genomic_DNA"/>
</dbReference>
<feature type="transmembrane region" description="Helical" evidence="4">
    <location>
        <begin position="190"/>
        <end position="210"/>
    </location>
</feature>
<evidence type="ECO:0000313" key="8">
    <source>
        <dbReference type="Proteomes" id="UP000663570"/>
    </source>
</evidence>
<dbReference type="CDD" id="cd11386">
    <property type="entry name" value="MCP_signal"/>
    <property type="match status" value="1"/>
</dbReference>
<feature type="domain" description="PAS" evidence="6">
    <location>
        <begin position="25"/>
        <end position="60"/>
    </location>
</feature>
<dbReference type="CDD" id="cd00130">
    <property type="entry name" value="PAS"/>
    <property type="match status" value="1"/>
</dbReference>
<dbReference type="InterPro" id="IPR035965">
    <property type="entry name" value="PAS-like_dom_sf"/>
</dbReference>
<feature type="transmembrane region" description="Helical" evidence="4">
    <location>
        <begin position="165"/>
        <end position="184"/>
    </location>
</feature>
<evidence type="ECO:0000259" key="5">
    <source>
        <dbReference type="PROSITE" id="PS50111"/>
    </source>
</evidence>
<gene>
    <name evidence="7" type="ORF">JY500_19220</name>
</gene>
<dbReference type="Pfam" id="PF08447">
    <property type="entry name" value="PAS_3"/>
    <property type="match status" value="1"/>
</dbReference>
<dbReference type="SUPFAM" id="SSF55785">
    <property type="entry name" value="PYP-like sensor domain (PAS domain)"/>
    <property type="match status" value="1"/>
</dbReference>
<evidence type="ECO:0000313" key="7">
    <source>
        <dbReference type="EMBL" id="QSI76564.1"/>
    </source>
</evidence>
<organism evidence="7 8">
    <name type="scientific">Niveibacterium microcysteis</name>
    <dbReference type="NCBI Taxonomy" id="2811415"/>
    <lineage>
        <taxon>Bacteria</taxon>
        <taxon>Pseudomonadati</taxon>
        <taxon>Pseudomonadota</taxon>
        <taxon>Betaproteobacteria</taxon>
        <taxon>Rhodocyclales</taxon>
        <taxon>Rhodocyclaceae</taxon>
        <taxon>Niveibacterium</taxon>
    </lineage>
</organism>
<dbReference type="PANTHER" id="PTHR32089">
    <property type="entry name" value="METHYL-ACCEPTING CHEMOTAXIS PROTEIN MCPB"/>
    <property type="match status" value="1"/>
</dbReference>
<dbReference type="InterPro" id="IPR001610">
    <property type="entry name" value="PAC"/>
</dbReference>
<dbReference type="PROSITE" id="PS50111">
    <property type="entry name" value="CHEMOTAXIS_TRANSDUC_2"/>
    <property type="match status" value="1"/>
</dbReference>
<dbReference type="SMART" id="SM00091">
    <property type="entry name" value="PAS"/>
    <property type="match status" value="1"/>
</dbReference>
<dbReference type="PANTHER" id="PTHR32089:SF112">
    <property type="entry name" value="LYSOZYME-LIKE PROTEIN-RELATED"/>
    <property type="match status" value="1"/>
</dbReference>
<accession>A0ABX7M7D7</accession>
<reference evidence="7 8" key="1">
    <citation type="submission" date="2021-02" db="EMBL/GenBank/DDBJ databases">
        <title>Niveibacterium changnyeongensis HC41.</title>
        <authorList>
            <person name="Kang M."/>
        </authorList>
    </citation>
    <scope>NUCLEOTIDE SEQUENCE [LARGE SCALE GENOMIC DNA]</scope>
    <source>
        <strain evidence="7 8">HC41</strain>
    </source>
</reference>
<keyword evidence="4" id="KW-1133">Transmembrane helix</keyword>
<dbReference type="NCBIfam" id="TIGR00229">
    <property type="entry name" value="sensory_box"/>
    <property type="match status" value="1"/>
</dbReference>
<evidence type="ECO:0000256" key="4">
    <source>
        <dbReference type="SAM" id="Phobius"/>
    </source>
</evidence>
<dbReference type="InterPro" id="IPR004089">
    <property type="entry name" value="MCPsignal_dom"/>
</dbReference>
<proteinExistence type="inferred from homology"/>
<keyword evidence="4" id="KW-0812">Transmembrane</keyword>
<dbReference type="SUPFAM" id="SSF58104">
    <property type="entry name" value="Methyl-accepting chemotaxis protein (MCP) signaling domain"/>
    <property type="match status" value="1"/>
</dbReference>
<dbReference type="Pfam" id="PF00015">
    <property type="entry name" value="MCPsignal"/>
    <property type="match status" value="1"/>
</dbReference>
<protein>
    <submittedName>
        <fullName evidence="7">Methyl-accepting chemotaxis protein</fullName>
    </submittedName>
</protein>
<sequence>MRTNLPVTQVETILPDGVFIYSRTDLKGRITEANRAFAEISGYEPEAMLGEPHNLIRHPDMPPAAFADMWQNLKAGRPWKGVVKNRRSDGGYYWVVANVSPVREHGQVVGYQSVRTRPSKAQIAAAEAAYRRLREGDRSICVKDGRVRRSHGRVRAGLLAHETRVAGFVTLAVLMALMAVASALLASPALITATLVAAGFTALAGLYLLAVHMPQTNRRLDAIDAFLEGALSTGELTASLTPGSDDRIGRIAAQLDTLVSATRATLQIVQDATREVGESTHQLHGSVERLHGAAAEQSAITSSAASGVEEMTVSISEVALHANDTHGVALSAGSAAEQGVAVSLQAGETIQGLAEAISNSTETVAQLGRRMTEVGRVAGVIKEIAEQTNLLALNAAIEAARAGEQGRGFAVVADEVRKLAERTAAATQEIDAMIARIHAEADDAVSGMQHSVDQVSASVALVDDAERALARINAEMTATLTRVGEISLSSQEQASAMNALAQSVENVARLTEENLTVADATQRCSHALHRNVERMRKAVAQYNV</sequence>
<keyword evidence="8" id="KW-1185">Reference proteome</keyword>
<feature type="domain" description="Methyl-accepting transducer" evidence="5">
    <location>
        <begin position="272"/>
        <end position="508"/>
    </location>
</feature>
<dbReference type="InterPro" id="IPR000014">
    <property type="entry name" value="PAS"/>
</dbReference>
<evidence type="ECO:0000256" key="3">
    <source>
        <dbReference type="PROSITE-ProRule" id="PRU00284"/>
    </source>
</evidence>
<dbReference type="Gene3D" id="3.30.450.20">
    <property type="entry name" value="PAS domain"/>
    <property type="match status" value="1"/>
</dbReference>
<evidence type="ECO:0000256" key="2">
    <source>
        <dbReference type="ARBA" id="ARBA00029447"/>
    </source>
</evidence>
<dbReference type="RefSeq" id="WP_206254222.1">
    <property type="nucleotide sequence ID" value="NZ_CP071060.1"/>
</dbReference>
<evidence type="ECO:0000256" key="1">
    <source>
        <dbReference type="ARBA" id="ARBA00023224"/>
    </source>
</evidence>
<dbReference type="PRINTS" id="PR00260">
    <property type="entry name" value="CHEMTRNSDUCR"/>
</dbReference>
<dbReference type="PROSITE" id="PS50112">
    <property type="entry name" value="PAS"/>
    <property type="match status" value="1"/>
</dbReference>
<evidence type="ECO:0000259" key="6">
    <source>
        <dbReference type="PROSITE" id="PS50112"/>
    </source>
</evidence>
<dbReference type="InterPro" id="IPR004090">
    <property type="entry name" value="Chemotax_Me-accpt_rcpt"/>
</dbReference>
<dbReference type="SMART" id="SM00086">
    <property type="entry name" value="PAC"/>
    <property type="match status" value="1"/>
</dbReference>
<dbReference type="Gene3D" id="1.10.287.950">
    <property type="entry name" value="Methyl-accepting chemotaxis protein"/>
    <property type="match status" value="1"/>
</dbReference>
<name>A0ABX7M7D7_9RHOO</name>
<comment type="similarity">
    <text evidence="2">Belongs to the methyl-accepting chemotaxis (MCP) protein family.</text>
</comment>
<keyword evidence="1 3" id="KW-0807">Transducer</keyword>
<dbReference type="InterPro" id="IPR013655">
    <property type="entry name" value="PAS_fold_3"/>
</dbReference>
<dbReference type="Proteomes" id="UP000663570">
    <property type="component" value="Chromosome"/>
</dbReference>
<dbReference type="SMART" id="SM00283">
    <property type="entry name" value="MA"/>
    <property type="match status" value="1"/>
</dbReference>